<accession>W4VDB8</accession>
<organism evidence="1 2">
    <name type="scientific">Acetivibrio straminisolvens JCM 21531</name>
    <dbReference type="NCBI Taxonomy" id="1294263"/>
    <lineage>
        <taxon>Bacteria</taxon>
        <taxon>Bacillati</taxon>
        <taxon>Bacillota</taxon>
        <taxon>Clostridia</taxon>
        <taxon>Eubacteriales</taxon>
        <taxon>Oscillospiraceae</taxon>
        <taxon>Acetivibrio</taxon>
    </lineage>
</organism>
<dbReference type="RefSeq" id="WP_243467849.1">
    <property type="nucleotide sequence ID" value="NZ_BAVR01000093.1"/>
</dbReference>
<protein>
    <submittedName>
        <fullName evidence="1">Uncharacterized protein</fullName>
    </submittedName>
</protein>
<dbReference type="EMBL" id="BAVR01000093">
    <property type="protein sequence ID" value="GAE90788.1"/>
    <property type="molecule type" value="Genomic_DNA"/>
</dbReference>
<gene>
    <name evidence="1" type="ORF">JCM21531_4427</name>
</gene>
<keyword evidence="2" id="KW-1185">Reference proteome</keyword>
<comment type="caution">
    <text evidence="1">The sequence shown here is derived from an EMBL/GenBank/DDBJ whole genome shotgun (WGS) entry which is preliminary data.</text>
</comment>
<evidence type="ECO:0000313" key="2">
    <source>
        <dbReference type="Proteomes" id="UP000019109"/>
    </source>
</evidence>
<sequence length="88" mass="9304">MSKKKAVLSLLLIAIVLFGVVQPLKIAGAQYYREGAGSYTGVLPIGAKSPIGNLQDFQFAGSDSDQQLGELSFVESVFASDICSSFDV</sequence>
<dbReference type="AlphaFoldDB" id="W4VDB8"/>
<dbReference type="STRING" id="1294263.JCM21531_4427"/>
<name>W4VDB8_9FIRM</name>
<dbReference type="Proteomes" id="UP000019109">
    <property type="component" value="Unassembled WGS sequence"/>
</dbReference>
<reference evidence="1" key="1">
    <citation type="journal article" date="2014" name="Genome Announc.">
        <title>Draft Genome Sequence of Clostridium straminisolvens Strain JCM 21531T, Isolated from a Cellulose-Degrading Bacterial Community.</title>
        <authorList>
            <person name="Yuki M."/>
            <person name="Oshima K."/>
            <person name="Suda W."/>
            <person name="Sakamoto M."/>
            <person name="Kitamura K."/>
            <person name="Iida T."/>
            <person name="Hattori M."/>
            <person name="Ohkuma M."/>
        </authorList>
    </citation>
    <scope>NUCLEOTIDE SEQUENCE [LARGE SCALE GENOMIC DNA]</scope>
    <source>
        <strain evidence="1">JCM 21531</strain>
    </source>
</reference>
<evidence type="ECO:0000313" key="1">
    <source>
        <dbReference type="EMBL" id="GAE90788.1"/>
    </source>
</evidence>
<proteinExistence type="predicted"/>